<name>A0A840AJL2_9PROT</name>
<dbReference type="EMBL" id="JACIDJ010000009">
    <property type="protein sequence ID" value="MBB3900225.1"/>
    <property type="molecule type" value="Genomic_DNA"/>
</dbReference>
<evidence type="ECO:0008006" key="3">
    <source>
        <dbReference type="Google" id="ProtNLM"/>
    </source>
</evidence>
<dbReference type="SUPFAM" id="SSF48452">
    <property type="entry name" value="TPR-like"/>
    <property type="match status" value="1"/>
</dbReference>
<reference evidence="1 2" key="1">
    <citation type="submission" date="2020-08" db="EMBL/GenBank/DDBJ databases">
        <title>Genomic Encyclopedia of Type Strains, Phase IV (KMG-IV): sequencing the most valuable type-strain genomes for metagenomic binning, comparative biology and taxonomic classification.</title>
        <authorList>
            <person name="Goeker M."/>
        </authorList>
    </citation>
    <scope>NUCLEOTIDE SEQUENCE [LARGE SCALE GENOMIC DNA]</scope>
    <source>
        <strain evidence="1 2">DSM 19979</strain>
    </source>
</reference>
<dbReference type="Proteomes" id="UP000553193">
    <property type="component" value="Unassembled WGS sequence"/>
</dbReference>
<dbReference type="AlphaFoldDB" id="A0A840AJL2"/>
<organism evidence="1 2">
    <name type="scientific">Roseococcus suduntuyensis</name>
    <dbReference type="NCBI Taxonomy" id="455361"/>
    <lineage>
        <taxon>Bacteria</taxon>
        <taxon>Pseudomonadati</taxon>
        <taxon>Pseudomonadota</taxon>
        <taxon>Alphaproteobacteria</taxon>
        <taxon>Acetobacterales</taxon>
        <taxon>Roseomonadaceae</taxon>
        <taxon>Roseococcus</taxon>
    </lineage>
</organism>
<dbReference type="Gene3D" id="1.25.40.10">
    <property type="entry name" value="Tetratricopeptide repeat domain"/>
    <property type="match status" value="1"/>
</dbReference>
<gene>
    <name evidence="1" type="ORF">GGQ83_003701</name>
</gene>
<sequence>MLNLKSVVGRLRKAFSLSPTVPGEPTPEPKEEPEVDRLMARAVALKQQGDVAAAWSCLLRALPLVPEPRPLGVHLLHAGLAVRMGLMGEAESAARLAMQITEGRDHTMARYALASLLAVTGRPEEAQRLFAEPAEVMLGHGGIACTSAIRLLLPDTPPPDAALPFSRVMDAPRGVPPDPSRPLLFAAGDGAYISRFGPAYAAAAARQGVGVQLHVVNPEPGLEPLLETLAGRVFLTSERSTLDGWDDGARRAYYSCARLLVLPEVLKRQAGPVTMTDLDQLLLRSPAALFRAEDDVSLLRLPGNEFNFLSYVSATLAVFRPGPGSGRFAATAAGLLRACLAERAPQWHTDQAVLAATLLGGQGFTSGAVDPALVHLAETEPTLHGPACFWSITASLAANAQKEQAATFRAFLEGSSGRHRELTSSDRQG</sequence>
<protein>
    <recommendedName>
        <fullName evidence="3">Tetratricopeptide repeat-containing protein</fullName>
    </recommendedName>
</protein>
<comment type="caution">
    <text evidence="1">The sequence shown here is derived from an EMBL/GenBank/DDBJ whole genome shotgun (WGS) entry which is preliminary data.</text>
</comment>
<dbReference type="RefSeq" id="WP_184386460.1">
    <property type="nucleotide sequence ID" value="NZ_JACIDJ010000009.1"/>
</dbReference>
<keyword evidence="2" id="KW-1185">Reference proteome</keyword>
<evidence type="ECO:0000313" key="2">
    <source>
        <dbReference type="Proteomes" id="UP000553193"/>
    </source>
</evidence>
<dbReference type="InterPro" id="IPR011990">
    <property type="entry name" value="TPR-like_helical_dom_sf"/>
</dbReference>
<accession>A0A840AJL2</accession>
<evidence type="ECO:0000313" key="1">
    <source>
        <dbReference type="EMBL" id="MBB3900225.1"/>
    </source>
</evidence>
<proteinExistence type="predicted"/>